<dbReference type="InterPro" id="IPR036259">
    <property type="entry name" value="MFS_trans_sf"/>
</dbReference>
<dbReference type="Pfam" id="PF07690">
    <property type="entry name" value="MFS_1"/>
    <property type="match status" value="1"/>
</dbReference>
<name>A0A4Z0LUV2_9GAMM</name>
<dbReference type="AlphaFoldDB" id="A0A4Z0LUV2"/>
<dbReference type="InterPro" id="IPR005829">
    <property type="entry name" value="Sugar_transporter_CS"/>
</dbReference>
<feature type="transmembrane region" description="Helical" evidence="8">
    <location>
        <begin position="149"/>
        <end position="170"/>
    </location>
</feature>
<comment type="caution">
    <text evidence="10">The sequence shown here is derived from an EMBL/GenBank/DDBJ whole genome shotgun (WGS) entry which is preliminary data.</text>
</comment>
<dbReference type="PROSITE" id="PS50850">
    <property type="entry name" value="MFS"/>
    <property type="match status" value="1"/>
</dbReference>
<dbReference type="Gene3D" id="1.20.1720.10">
    <property type="entry name" value="Multidrug resistance protein D"/>
    <property type="match status" value="1"/>
</dbReference>
<evidence type="ECO:0000256" key="2">
    <source>
        <dbReference type="ARBA" id="ARBA00006236"/>
    </source>
</evidence>
<dbReference type="CDD" id="cd17320">
    <property type="entry name" value="MFS_MdfA_MDR_like"/>
    <property type="match status" value="1"/>
</dbReference>
<dbReference type="OrthoDB" id="9812221at2"/>
<feature type="domain" description="Major facilitator superfamily (MFS) profile" evidence="9">
    <location>
        <begin position="1"/>
        <end position="377"/>
    </location>
</feature>
<keyword evidence="6 8" id="KW-1133">Transmembrane helix</keyword>
<reference evidence="10 11" key="1">
    <citation type="submission" date="2019-04" db="EMBL/GenBank/DDBJ databases">
        <title>Taxonomy of novel Haliea sp. from mangrove soil of West Coast of India.</title>
        <authorList>
            <person name="Verma A."/>
            <person name="Kumar P."/>
            <person name="Krishnamurthi S."/>
        </authorList>
    </citation>
    <scope>NUCLEOTIDE SEQUENCE [LARGE SCALE GENOMIC DNA]</scope>
    <source>
        <strain evidence="10 11">SAOS-164</strain>
    </source>
</reference>
<evidence type="ECO:0000313" key="10">
    <source>
        <dbReference type="EMBL" id="TGD70845.1"/>
    </source>
</evidence>
<organism evidence="10 11">
    <name type="scientific">Mangrovimicrobium sediminis</name>
    <dbReference type="NCBI Taxonomy" id="2562682"/>
    <lineage>
        <taxon>Bacteria</taxon>
        <taxon>Pseudomonadati</taxon>
        <taxon>Pseudomonadota</taxon>
        <taxon>Gammaproteobacteria</taxon>
        <taxon>Cellvibrionales</taxon>
        <taxon>Halieaceae</taxon>
        <taxon>Mangrovimicrobium</taxon>
    </lineage>
</organism>
<comment type="subcellular location">
    <subcellularLocation>
        <location evidence="8">Cell inner membrane</location>
        <topology evidence="8">Multi-pass membrane protein</topology>
    </subcellularLocation>
    <subcellularLocation>
        <location evidence="1">Cell membrane</location>
        <topology evidence="1">Multi-pass membrane protein</topology>
    </subcellularLocation>
</comment>
<comment type="similarity">
    <text evidence="2 8">Belongs to the major facilitator superfamily. Bcr/CmlA family.</text>
</comment>
<sequence>MTMALGPLAIDTYLPAFPAMAADLASDVHTVGLSISLYVFTLAIGQLVAGPLSDRVGRKRVMLAGLAIFGVASALISLVDHVNYLLALRALQAFGGGWATVCVPAIVRDRLSGVEAARFFSLIGLIMIIAPAVAPGLGSMILTGLGWRAIFVFLFCYACLLVVLLPPVVFRGAAPQPAHSAAVSVWQRYRAVFATRPAMRFMVLQSLCFAVMLLFITHASFIYQGHFGASPGMFSIYFGANVVLMMVANLGNRALLRHFPPERILRWGLTAQAVGIVLLLLVTSFAPQLWLFLPAMMLAIGAMGAITPNTQACFMEFFAQHGGTAAALLGAAQFSVAGLISAASALLPESVGAIVLAQAACCLPCLLLVWTLRGSPQAS</sequence>
<feature type="transmembrane region" description="Helical" evidence="8">
    <location>
        <begin position="119"/>
        <end position="143"/>
    </location>
</feature>
<evidence type="ECO:0000256" key="4">
    <source>
        <dbReference type="ARBA" id="ARBA00022475"/>
    </source>
</evidence>
<evidence type="ECO:0000256" key="3">
    <source>
        <dbReference type="ARBA" id="ARBA00022448"/>
    </source>
</evidence>
<evidence type="ECO:0000256" key="7">
    <source>
        <dbReference type="ARBA" id="ARBA00023136"/>
    </source>
</evidence>
<protein>
    <recommendedName>
        <fullName evidence="8">Bcr/CflA family efflux transporter</fullName>
    </recommendedName>
</protein>
<accession>A0A4Z0LUV2</accession>
<dbReference type="InterPro" id="IPR011701">
    <property type="entry name" value="MFS"/>
</dbReference>
<dbReference type="NCBIfam" id="TIGR00710">
    <property type="entry name" value="efflux_Bcr_CflA"/>
    <property type="match status" value="1"/>
</dbReference>
<keyword evidence="7 8" id="KW-0472">Membrane</keyword>
<dbReference type="PANTHER" id="PTHR23502:SF132">
    <property type="entry name" value="POLYAMINE TRANSPORTER 2-RELATED"/>
    <property type="match status" value="1"/>
</dbReference>
<dbReference type="GO" id="GO:0042910">
    <property type="term" value="F:xenobiotic transmembrane transporter activity"/>
    <property type="evidence" value="ECO:0007669"/>
    <property type="project" value="InterPro"/>
</dbReference>
<gene>
    <name evidence="10" type="ORF">E4634_20700</name>
</gene>
<dbReference type="PROSITE" id="PS00216">
    <property type="entry name" value="SUGAR_TRANSPORT_1"/>
    <property type="match status" value="1"/>
</dbReference>
<dbReference type="InterPro" id="IPR004812">
    <property type="entry name" value="Efflux_drug-R_Bcr/CmlA"/>
</dbReference>
<keyword evidence="11" id="KW-1185">Reference proteome</keyword>
<dbReference type="GO" id="GO:0005886">
    <property type="term" value="C:plasma membrane"/>
    <property type="evidence" value="ECO:0007669"/>
    <property type="project" value="UniProtKB-SubCell"/>
</dbReference>
<dbReference type="GO" id="GO:1990961">
    <property type="term" value="P:xenobiotic detoxification by transmembrane export across the plasma membrane"/>
    <property type="evidence" value="ECO:0007669"/>
    <property type="project" value="InterPro"/>
</dbReference>
<dbReference type="InterPro" id="IPR020846">
    <property type="entry name" value="MFS_dom"/>
</dbReference>
<feature type="transmembrane region" description="Helical" evidence="8">
    <location>
        <begin position="31"/>
        <end position="49"/>
    </location>
</feature>
<feature type="transmembrane region" description="Helical" evidence="8">
    <location>
        <begin position="326"/>
        <end position="347"/>
    </location>
</feature>
<feature type="transmembrane region" description="Helical" evidence="8">
    <location>
        <begin position="198"/>
        <end position="222"/>
    </location>
</feature>
<feature type="transmembrane region" description="Helical" evidence="8">
    <location>
        <begin position="353"/>
        <end position="372"/>
    </location>
</feature>
<feature type="transmembrane region" description="Helical" evidence="8">
    <location>
        <begin position="289"/>
        <end position="306"/>
    </location>
</feature>
<evidence type="ECO:0000256" key="8">
    <source>
        <dbReference type="RuleBase" id="RU365088"/>
    </source>
</evidence>
<feature type="transmembrane region" description="Helical" evidence="8">
    <location>
        <begin position="234"/>
        <end position="252"/>
    </location>
</feature>
<proteinExistence type="inferred from homology"/>
<evidence type="ECO:0000313" key="11">
    <source>
        <dbReference type="Proteomes" id="UP000298050"/>
    </source>
</evidence>
<keyword evidence="3 8" id="KW-0813">Transport</keyword>
<dbReference type="SUPFAM" id="SSF103473">
    <property type="entry name" value="MFS general substrate transporter"/>
    <property type="match status" value="1"/>
</dbReference>
<evidence type="ECO:0000256" key="5">
    <source>
        <dbReference type="ARBA" id="ARBA00022692"/>
    </source>
</evidence>
<evidence type="ECO:0000256" key="6">
    <source>
        <dbReference type="ARBA" id="ARBA00022989"/>
    </source>
</evidence>
<evidence type="ECO:0000259" key="9">
    <source>
        <dbReference type="PROSITE" id="PS50850"/>
    </source>
</evidence>
<dbReference type="PANTHER" id="PTHR23502">
    <property type="entry name" value="MAJOR FACILITATOR SUPERFAMILY"/>
    <property type="match status" value="1"/>
</dbReference>
<evidence type="ECO:0000256" key="1">
    <source>
        <dbReference type="ARBA" id="ARBA00004651"/>
    </source>
</evidence>
<feature type="transmembrane region" description="Helical" evidence="8">
    <location>
        <begin position="264"/>
        <end position="283"/>
    </location>
</feature>
<feature type="transmembrane region" description="Helical" evidence="8">
    <location>
        <begin position="61"/>
        <end position="79"/>
    </location>
</feature>
<dbReference type="EMBL" id="SRLE01000018">
    <property type="protein sequence ID" value="TGD70845.1"/>
    <property type="molecule type" value="Genomic_DNA"/>
</dbReference>
<dbReference type="Proteomes" id="UP000298050">
    <property type="component" value="Unassembled WGS sequence"/>
</dbReference>
<keyword evidence="5 8" id="KW-0812">Transmembrane</keyword>
<keyword evidence="8" id="KW-0997">Cell inner membrane</keyword>
<feature type="transmembrane region" description="Helical" evidence="8">
    <location>
        <begin position="85"/>
        <end position="107"/>
    </location>
</feature>
<keyword evidence="4" id="KW-1003">Cell membrane</keyword>
<comment type="caution">
    <text evidence="8">Lacks conserved residue(s) required for the propagation of feature annotation.</text>
</comment>